<reference evidence="4" key="1">
    <citation type="submission" date="2023-06" db="EMBL/GenBank/DDBJ databases">
        <title>Genome-scale phylogeny and comparative genomics of the fungal order Sordariales.</title>
        <authorList>
            <consortium name="Lawrence Berkeley National Laboratory"/>
            <person name="Hensen N."/>
            <person name="Bonometti L."/>
            <person name="Westerberg I."/>
            <person name="Brannstrom I.O."/>
            <person name="Guillou S."/>
            <person name="Cros-Aarteil S."/>
            <person name="Calhoun S."/>
            <person name="Haridas S."/>
            <person name="Kuo A."/>
            <person name="Mondo S."/>
            <person name="Pangilinan J."/>
            <person name="Riley R."/>
            <person name="Labutti K."/>
            <person name="Andreopoulos B."/>
            <person name="Lipzen A."/>
            <person name="Chen C."/>
            <person name="Yanf M."/>
            <person name="Daum C."/>
            <person name="Ng V."/>
            <person name="Clum A."/>
            <person name="Steindorff A."/>
            <person name="Ohm R."/>
            <person name="Martin F."/>
            <person name="Silar P."/>
            <person name="Natvig D."/>
            <person name="Lalanne C."/>
            <person name="Gautier V."/>
            <person name="Ament-Velasquez S.L."/>
            <person name="Kruys A."/>
            <person name="Hutchinson M.I."/>
            <person name="Powell A.J."/>
            <person name="Barry K."/>
            <person name="Miller A.N."/>
            <person name="Grigoriev I.V."/>
            <person name="Debuchy R."/>
            <person name="Gladieux P."/>
            <person name="Thoren M.H."/>
            <person name="Johannesson H."/>
        </authorList>
    </citation>
    <scope>NUCLEOTIDE SEQUENCE</scope>
    <source>
        <strain evidence="4">SMH4607-1</strain>
    </source>
</reference>
<dbReference type="AlphaFoldDB" id="A0AA40BC21"/>
<keyword evidence="5" id="KW-1185">Reference proteome</keyword>
<dbReference type="Proteomes" id="UP001172102">
    <property type="component" value="Unassembled WGS sequence"/>
</dbReference>
<dbReference type="PANTHER" id="PTHR38118:SF3">
    <property type="entry name" value="ANCHORED CELL WALL PROTEIN 11"/>
    <property type="match status" value="1"/>
</dbReference>
<dbReference type="InterPro" id="IPR056124">
    <property type="entry name" value="DUF7707"/>
</dbReference>
<dbReference type="Pfam" id="PF24808">
    <property type="entry name" value="DUF7707"/>
    <property type="match status" value="1"/>
</dbReference>
<feature type="signal peptide" evidence="2">
    <location>
        <begin position="1"/>
        <end position="18"/>
    </location>
</feature>
<feature type="chain" id="PRO_5041270011" description="DUF7707 domain-containing protein" evidence="2">
    <location>
        <begin position="19"/>
        <end position="183"/>
    </location>
</feature>
<gene>
    <name evidence="4" type="ORF">B0H67DRAFT_74816</name>
</gene>
<comment type="caution">
    <text evidence="4">The sequence shown here is derived from an EMBL/GenBank/DDBJ whole genome shotgun (WGS) entry which is preliminary data.</text>
</comment>
<keyword evidence="2" id="KW-0732">Signal</keyword>
<evidence type="ECO:0000313" key="4">
    <source>
        <dbReference type="EMBL" id="KAK0731476.1"/>
    </source>
</evidence>
<feature type="compositionally biased region" description="Low complexity" evidence="1">
    <location>
        <begin position="132"/>
        <end position="153"/>
    </location>
</feature>
<feature type="region of interest" description="Disordered" evidence="1">
    <location>
        <begin position="130"/>
        <end position="153"/>
    </location>
</feature>
<dbReference type="PANTHER" id="PTHR38118">
    <property type="entry name" value="ANCHORED CELL WALL PROTEIN 11-RELATED"/>
    <property type="match status" value="1"/>
</dbReference>
<organism evidence="4 5">
    <name type="scientific">Lasiosphaeris hirsuta</name>
    <dbReference type="NCBI Taxonomy" id="260670"/>
    <lineage>
        <taxon>Eukaryota</taxon>
        <taxon>Fungi</taxon>
        <taxon>Dikarya</taxon>
        <taxon>Ascomycota</taxon>
        <taxon>Pezizomycotina</taxon>
        <taxon>Sordariomycetes</taxon>
        <taxon>Sordariomycetidae</taxon>
        <taxon>Sordariales</taxon>
        <taxon>Lasiosphaeriaceae</taxon>
        <taxon>Lasiosphaeris</taxon>
    </lineage>
</organism>
<evidence type="ECO:0000259" key="3">
    <source>
        <dbReference type="Pfam" id="PF24808"/>
    </source>
</evidence>
<sequence>MRQSTIFAALSALTLAVAQNLTIDPAEVDPATRADWCKAEFNTCDTLCAKNPTANSCNPTTLKFECTCSNGSAPGLEYYSQSLPSLICQQAFSDCIEANVGEPQKQSDCKKNIQAKCGTLDASKADLSEPVSSSSAAAPSATGASTSASAPTSTSSTAAAATKAAYIGNGVAVIAAGVFAALL</sequence>
<feature type="domain" description="DUF7707" evidence="3">
    <location>
        <begin position="22"/>
        <end position="121"/>
    </location>
</feature>
<evidence type="ECO:0000256" key="2">
    <source>
        <dbReference type="SAM" id="SignalP"/>
    </source>
</evidence>
<evidence type="ECO:0000313" key="5">
    <source>
        <dbReference type="Proteomes" id="UP001172102"/>
    </source>
</evidence>
<evidence type="ECO:0000256" key="1">
    <source>
        <dbReference type="SAM" id="MobiDB-lite"/>
    </source>
</evidence>
<dbReference type="EMBL" id="JAUKUA010000001">
    <property type="protein sequence ID" value="KAK0731476.1"/>
    <property type="molecule type" value="Genomic_DNA"/>
</dbReference>
<proteinExistence type="predicted"/>
<name>A0AA40BC21_9PEZI</name>
<protein>
    <recommendedName>
        <fullName evidence="3">DUF7707 domain-containing protein</fullName>
    </recommendedName>
</protein>
<accession>A0AA40BC21</accession>